<keyword evidence="7 10" id="KW-0256">Endoplasmic reticulum</keyword>
<keyword evidence="11" id="KW-0808">Transferase</keyword>
<evidence type="ECO:0000313" key="11">
    <source>
        <dbReference type="EMBL" id="TFL06021.1"/>
    </source>
</evidence>
<evidence type="ECO:0000256" key="10">
    <source>
        <dbReference type="RuleBase" id="RU361143"/>
    </source>
</evidence>
<dbReference type="Pfam" id="PF04597">
    <property type="entry name" value="Ribophorin_I"/>
    <property type="match status" value="1"/>
</dbReference>
<evidence type="ECO:0000256" key="9">
    <source>
        <dbReference type="ARBA" id="ARBA00023136"/>
    </source>
</evidence>
<protein>
    <recommendedName>
        <fullName evidence="10">Dolichyl-diphosphooligosaccharide--protein glycosyltransferase subunit 1</fullName>
    </recommendedName>
</protein>
<evidence type="ECO:0000256" key="4">
    <source>
        <dbReference type="ARBA" id="ARBA00008905"/>
    </source>
</evidence>
<sequence>MLLPSLLSLLLLPSPAVLAVANFENTAVVRSIELSGTLTHVATTYAAKALVGNVKTYSIALPRLEKERTSFFEVKVKGQNVPLKAEFDWDSFKARDYDVLRVTLPEPLSVGATMNLVLETVQTRASRPWPEKASQTETQSLKYDFSLFVISPYETLVQRTKVKLPHPEVHSFTQPKDVSQWAQDDAASHIGNVITYGPFRNFAPSASDVFDEQQTMQIHYPYEYPLVEIASYHRHAEVSHWGANLNIDDNIHLRNVGPELRGHFSRLEHQKQAYSTKRVSHIIPGMVLHLPAGISNVYYYDLIGNVSTSHLRTAPAPAKRDARNKQYSTLEMRPRYPMLGGWNYTFTLGWDSNLADYAGWDTTKSKYVLEVPLMTFVPSSVYTEASISVVLPEGATDVEYFPPFAPETQSVDTLKTYLDTTGRPRITLAYKNLTDRHALGTIHVTYRVPFLAHLKKPIAVSIAFMLFFALGLVGRRVNLELHSAPGLKQKTL</sequence>
<feature type="transmembrane region" description="Helical" evidence="10">
    <location>
        <begin position="457"/>
        <end position="474"/>
    </location>
</feature>
<dbReference type="PANTHER" id="PTHR21049">
    <property type="entry name" value="RIBOPHORIN I"/>
    <property type="match status" value="1"/>
</dbReference>
<dbReference type="GO" id="GO:0016740">
    <property type="term" value="F:transferase activity"/>
    <property type="evidence" value="ECO:0007669"/>
    <property type="project" value="UniProtKB-KW"/>
</dbReference>
<dbReference type="GO" id="GO:0008250">
    <property type="term" value="C:oligosaccharyltransferase complex"/>
    <property type="evidence" value="ECO:0007669"/>
    <property type="project" value="UniProtKB-UniRule"/>
</dbReference>
<comment type="function">
    <text evidence="1 10">Subunit of the oligosaccharyl transferase (OST) complex that catalyzes the initial transfer of a defined glycan (Glc(3)Man(9)GlcNAc(2) in eukaryotes) from the lipid carrier dolichol-pyrophosphate to an asparagine residue within an Asn-X-Ser/Thr consensus motif in nascent polypeptide chains, the first step in protein N-glycosylation. N-glycosylation occurs cotranslationally and the complex associates with the Sec61 complex at the channel-forming translocon complex that mediates protein translocation across the endoplasmic reticulum (ER). All subunits are required for a maximal enzyme activity.</text>
</comment>
<organism evidence="11 12">
    <name type="scientific">Pterulicium gracile</name>
    <dbReference type="NCBI Taxonomy" id="1884261"/>
    <lineage>
        <taxon>Eukaryota</taxon>
        <taxon>Fungi</taxon>
        <taxon>Dikarya</taxon>
        <taxon>Basidiomycota</taxon>
        <taxon>Agaricomycotina</taxon>
        <taxon>Agaricomycetes</taxon>
        <taxon>Agaricomycetidae</taxon>
        <taxon>Agaricales</taxon>
        <taxon>Pleurotineae</taxon>
        <taxon>Pterulaceae</taxon>
        <taxon>Pterulicium</taxon>
    </lineage>
</organism>
<dbReference type="InterPro" id="IPR007676">
    <property type="entry name" value="Ribophorin_I"/>
</dbReference>
<keyword evidence="6 10" id="KW-0732">Signal</keyword>
<dbReference type="EMBL" id="ML178816">
    <property type="protein sequence ID" value="TFL06021.1"/>
    <property type="molecule type" value="Genomic_DNA"/>
</dbReference>
<keyword evidence="12" id="KW-1185">Reference proteome</keyword>
<evidence type="ECO:0000313" key="12">
    <source>
        <dbReference type="Proteomes" id="UP000305067"/>
    </source>
</evidence>
<proteinExistence type="inferred from homology"/>
<dbReference type="AlphaFoldDB" id="A0A5C3QZQ6"/>
<keyword evidence="5 10" id="KW-0812">Transmembrane</keyword>
<comment type="subunit">
    <text evidence="10">Component of the oligosaccharyltransferase (OST) complex.</text>
</comment>
<evidence type="ECO:0000256" key="5">
    <source>
        <dbReference type="ARBA" id="ARBA00022692"/>
    </source>
</evidence>
<dbReference type="UniPathway" id="UPA00378"/>
<keyword evidence="8 10" id="KW-1133">Transmembrane helix</keyword>
<evidence type="ECO:0000256" key="1">
    <source>
        <dbReference type="ARBA" id="ARBA00002791"/>
    </source>
</evidence>
<reference evidence="11 12" key="1">
    <citation type="journal article" date="2019" name="Nat. Ecol. Evol.">
        <title>Megaphylogeny resolves global patterns of mushroom evolution.</title>
        <authorList>
            <person name="Varga T."/>
            <person name="Krizsan K."/>
            <person name="Foldi C."/>
            <person name="Dima B."/>
            <person name="Sanchez-Garcia M."/>
            <person name="Sanchez-Ramirez S."/>
            <person name="Szollosi G.J."/>
            <person name="Szarkandi J.G."/>
            <person name="Papp V."/>
            <person name="Albert L."/>
            <person name="Andreopoulos W."/>
            <person name="Angelini C."/>
            <person name="Antonin V."/>
            <person name="Barry K.W."/>
            <person name="Bougher N.L."/>
            <person name="Buchanan P."/>
            <person name="Buyck B."/>
            <person name="Bense V."/>
            <person name="Catcheside P."/>
            <person name="Chovatia M."/>
            <person name="Cooper J."/>
            <person name="Damon W."/>
            <person name="Desjardin D."/>
            <person name="Finy P."/>
            <person name="Geml J."/>
            <person name="Haridas S."/>
            <person name="Hughes K."/>
            <person name="Justo A."/>
            <person name="Karasinski D."/>
            <person name="Kautmanova I."/>
            <person name="Kiss B."/>
            <person name="Kocsube S."/>
            <person name="Kotiranta H."/>
            <person name="LaButti K.M."/>
            <person name="Lechner B.E."/>
            <person name="Liimatainen K."/>
            <person name="Lipzen A."/>
            <person name="Lukacs Z."/>
            <person name="Mihaltcheva S."/>
            <person name="Morgado L.N."/>
            <person name="Niskanen T."/>
            <person name="Noordeloos M.E."/>
            <person name="Ohm R.A."/>
            <person name="Ortiz-Santana B."/>
            <person name="Ovrebo C."/>
            <person name="Racz N."/>
            <person name="Riley R."/>
            <person name="Savchenko A."/>
            <person name="Shiryaev A."/>
            <person name="Soop K."/>
            <person name="Spirin V."/>
            <person name="Szebenyi C."/>
            <person name="Tomsovsky M."/>
            <person name="Tulloss R.E."/>
            <person name="Uehling J."/>
            <person name="Grigoriev I.V."/>
            <person name="Vagvolgyi C."/>
            <person name="Papp T."/>
            <person name="Martin F.M."/>
            <person name="Miettinen O."/>
            <person name="Hibbett D.S."/>
            <person name="Nagy L.G."/>
        </authorList>
    </citation>
    <scope>NUCLEOTIDE SEQUENCE [LARGE SCALE GENOMIC DNA]</scope>
    <source>
        <strain evidence="11 12">CBS 309.79</strain>
    </source>
</reference>
<dbReference type="PANTHER" id="PTHR21049:SF0">
    <property type="entry name" value="DOLICHYL-DIPHOSPHOOLIGOSACCHARIDE--PROTEIN GLYCOSYLTRANSFERASE SUBUNIT 1"/>
    <property type="match status" value="1"/>
</dbReference>
<feature type="chain" id="PRO_5023158984" description="Dolichyl-diphosphooligosaccharide--protein glycosyltransferase subunit 1" evidence="10">
    <location>
        <begin position="20"/>
        <end position="492"/>
    </location>
</feature>
<accession>A0A5C3QZQ6</accession>
<feature type="signal peptide" evidence="10">
    <location>
        <begin position="1"/>
        <end position="19"/>
    </location>
</feature>
<evidence type="ECO:0000256" key="8">
    <source>
        <dbReference type="ARBA" id="ARBA00022989"/>
    </source>
</evidence>
<dbReference type="OrthoDB" id="310030at2759"/>
<dbReference type="GO" id="GO:0018279">
    <property type="term" value="P:protein N-linked glycosylation via asparagine"/>
    <property type="evidence" value="ECO:0007669"/>
    <property type="project" value="TreeGrafter"/>
</dbReference>
<evidence type="ECO:0000256" key="2">
    <source>
        <dbReference type="ARBA" id="ARBA00004115"/>
    </source>
</evidence>
<dbReference type="STRING" id="1884261.A0A5C3QZQ6"/>
<comment type="subcellular location">
    <subcellularLocation>
        <location evidence="2 10">Endoplasmic reticulum membrane</location>
        <topology evidence="2 10">Single-pass type I membrane protein</topology>
    </subcellularLocation>
</comment>
<keyword evidence="9 10" id="KW-0472">Membrane</keyword>
<gene>
    <name evidence="11" type="ORF">BDV98DRAFT_542381</name>
</gene>
<evidence type="ECO:0000256" key="3">
    <source>
        <dbReference type="ARBA" id="ARBA00004922"/>
    </source>
</evidence>
<dbReference type="Proteomes" id="UP000305067">
    <property type="component" value="Unassembled WGS sequence"/>
</dbReference>
<comment type="similarity">
    <text evidence="4 10">Belongs to the OST1 family.</text>
</comment>
<evidence type="ECO:0000256" key="6">
    <source>
        <dbReference type="ARBA" id="ARBA00022729"/>
    </source>
</evidence>
<name>A0A5C3QZQ6_9AGAR</name>
<evidence type="ECO:0000256" key="7">
    <source>
        <dbReference type="ARBA" id="ARBA00022824"/>
    </source>
</evidence>
<comment type="pathway">
    <text evidence="3 10">Protein modification; protein glycosylation.</text>
</comment>